<dbReference type="AlphaFoldDB" id="A0A2A2GCT5"/>
<dbReference type="GO" id="GO:0003676">
    <property type="term" value="F:nucleic acid binding"/>
    <property type="evidence" value="ECO:0007669"/>
    <property type="project" value="InterPro"/>
</dbReference>
<proteinExistence type="predicted"/>
<dbReference type="Proteomes" id="UP000218831">
    <property type="component" value="Unassembled WGS sequence"/>
</dbReference>
<evidence type="ECO:0000313" key="1">
    <source>
        <dbReference type="EMBL" id="PAU95371.1"/>
    </source>
</evidence>
<organism evidence="1 2">
    <name type="scientific">Fodinibius salipaludis</name>
    <dbReference type="NCBI Taxonomy" id="2032627"/>
    <lineage>
        <taxon>Bacteria</taxon>
        <taxon>Pseudomonadati</taxon>
        <taxon>Balneolota</taxon>
        <taxon>Balneolia</taxon>
        <taxon>Balneolales</taxon>
        <taxon>Balneolaceae</taxon>
        <taxon>Fodinibius</taxon>
    </lineage>
</organism>
<name>A0A2A2GCT5_9BACT</name>
<evidence type="ECO:0008006" key="3">
    <source>
        <dbReference type="Google" id="ProtNLM"/>
    </source>
</evidence>
<protein>
    <recommendedName>
        <fullName evidence="3">DUF91 domain-containing protein</fullName>
    </recommendedName>
</protein>
<dbReference type="OrthoDB" id="506280at2"/>
<keyword evidence="2" id="KW-1185">Reference proteome</keyword>
<sequence>MPTGIFLINKKNELVELEETDFQSEDIFQELLENYPNLLSGKLIDPEVPRSWLLVDREVGIPGEEKGGGRWSLDHLFLDQDGIPTLVEVKRSSDTRIRREVVGQMLDYAANAITYWPVEQIISVLENRCETQNEDPVQLIKNLFDAEYETYWDRVKTNLTAGKVRMIFLADKIPIELKRIVEFLNEQMDPAEVLALEIRQFKADGLQTLVPRLYGNTSDAEKRKSTSYSKREPWTKETFFEELRKNVSQEQVDLAKQIFAWAENTCDQLGYGRGKTMGSMIPVIEKDGKEHYPFAVWTTGYVELYFQWHSYKKPFDSEELRLEMLEKFKQIKGISLNKDDINKRPSVQFNILQQGDNLEKFFEIHEWFIKQLHN</sequence>
<evidence type="ECO:0000313" key="2">
    <source>
        <dbReference type="Proteomes" id="UP000218831"/>
    </source>
</evidence>
<dbReference type="InterPro" id="IPR011856">
    <property type="entry name" value="tRNA_endonuc-like_dom_sf"/>
</dbReference>
<accession>A0A2A2GCT5</accession>
<reference evidence="1 2" key="1">
    <citation type="submission" date="2017-08" db="EMBL/GenBank/DDBJ databases">
        <title>Aliifodinibius alkalisoli sp. nov., isolated from saline alkaline soil.</title>
        <authorList>
            <person name="Liu D."/>
            <person name="Zhang G."/>
        </authorList>
    </citation>
    <scope>NUCLEOTIDE SEQUENCE [LARGE SCALE GENOMIC DNA]</scope>
    <source>
        <strain evidence="1 2">WN023</strain>
    </source>
</reference>
<gene>
    <name evidence="1" type="ORF">CK503_04030</name>
</gene>
<comment type="caution">
    <text evidence="1">The sequence shown here is derived from an EMBL/GenBank/DDBJ whole genome shotgun (WGS) entry which is preliminary data.</text>
</comment>
<dbReference type="EMBL" id="NSKE01000002">
    <property type="protein sequence ID" value="PAU95371.1"/>
    <property type="molecule type" value="Genomic_DNA"/>
</dbReference>
<dbReference type="RefSeq" id="WP_095605498.1">
    <property type="nucleotide sequence ID" value="NZ_NSKE01000002.1"/>
</dbReference>
<dbReference type="Gene3D" id="3.40.1350.10">
    <property type="match status" value="1"/>
</dbReference>